<dbReference type="Proteomes" id="UP001499895">
    <property type="component" value="Unassembled WGS sequence"/>
</dbReference>
<reference evidence="8 9" key="1">
    <citation type="journal article" date="2019" name="Int. J. Syst. Evol. Microbiol.">
        <title>The Global Catalogue of Microorganisms (GCM) 10K type strain sequencing project: providing services to taxonomists for standard genome sequencing and annotation.</title>
        <authorList>
            <consortium name="The Broad Institute Genomics Platform"/>
            <consortium name="The Broad Institute Genome Sequencing Center for Infectious Disease"/>
            <person name="Wu L."/>
            <person name="Ma J."/>
        </authorList>
    </citation>
    <scope>NUCLEOTIDE SEQUENCE [LARGE SCALE GENOMIC DNA]</scope>
    <source>
        <strain evidence="8 9">JCM 10649</strain>
    </source>
</reference>
<dbReference type="SUPFAM" id="SSF48264">
    <property type="entry name" value="Cytochrome P450"/>
    <property type="match status" value="1"/>
</dbReference>
<dbReference type="Gene3D" id="1.10.630.10">
    <property type="entry name" value="Cytochrome P450"/>
    <property type="match status" value="1"/>
</dbReference>
<name>A0ABN0ZCV9_9ACTN</name>
<evidence type="ECO:0000313" key="9">
    <source>
        <dbReference type="Proteomes" id="UP001499895"/>
    </source>
</evidence>
<dbReference type="PRINTS" id="PR00385">
    <property type="entry name" value="P450"/>
</dbReference>
<keyword evidence="3 7" id="KW-0479">Metal-binding</keyword>
<accession>A0ABN0ZCV9</accession>
<gene>
    <name evidence="8" type="ORF">GCM10009544_02580</name>
</gene>
<evidence type="ECO:0000256" key="2">
    <source>
        <dbReference type="ARBA" id="ARBA00022617"/>
    </source>
</evidence>
<dbReference type="RefSeq" id="WP_344084027.1">
    <property type="nucleotide sequence ID" value="NZ_BAAAHB010000001.1"/>
</dbReference>
<dbReference type="InterPro" id="IPR017972">
    <property type="entry name" value="Cyt_P450_CS"/>
</dbReference>
<evidence type="ECO:0000256" key="5">
    <source>
        <dbReference type="ARBA" id="ARBA00023004"/>
    </source>
</evidence>
<dbReference type="PROSITE" id="PS00086">
    <property type="entry name" value="CYTOCHROME_P450"/>
    <property type="match status" value="1"/>
</dbReference>
<dbReference type="InterPro" id="IPR001128">
    <property type="entry name" value="Cyt_P450"/>
</dbReference>
<evidence type="ECO:0000256" key="3">
    <source>
        <dbReference type="ARBA" id="ARBA00022723"/>
    </source>
</evidence>
<comment type="caution">
    <text evidence="8">The sequence shown here is derived from an EMBL/GenBank/DDBJ whole genome shotgun (WGS) entry which is preliminary data.</text>
</comment>
<evidence type="ECO:0000256" key="4">
    <source>
        <dbReference type="ARBA" id="ARBA00023002"/>
    </source>
</evidence>
<keyword evidence="9" id="KW-1185">Reference proteome</keyword>
<dbReference type="CDD" id="cd11049">
    <property type="entry name" value="CYP170A1-like"/>
    <property type="match status" value="1"/>
</dbReference>
<keyword evidence="6 7" id="KW-0503">Monooxygenase</keyword>
<dbReference type="InterPro" id="IPR036396">
    <property type="entry name" value="Cyt_P450_sf"/>
</dbReference>
<keyword evidence="4 7" id="KW-0560">Oxidoreductase</keyword>
<comment type="similarity">
    <text evidence="1 7">Belongs to the cytochrome P450 family.</text>
</comment>
<dbReference type="EMBL" id="BAAAHB010000001">
    <property type="protein sequence ID" value="GAA0443265.1"/>
    <property type="molecule type" value="Genomic_DNA"/>
</dbReference>
<evidence type="ECO:0000313" key="8">
    <source>
        <dbReference type="EMBL" id="GAA0443265.1"/>
    </source>
</evidence>
<dbReference type="PANTHER" id="PTHR24291:SF50">
    <property type="entry name" value="BIFUNCTIONAL ALBAFLAVENONE MONOOXYGENASE_TERPENE SYNTHASE"/>
    <property type="match status" value="1"/>
</dbReference>
<sequence length="455" mass="50033">MAKSLAPRSQPYQLAAAPGRRPLLGHVLPLWRRPLEFLESLSVLGDLVKIHIGSCPAYMVCHPELVQRVLVNAQAFDKGGPYYDTARTLAGNGISTCGWEDHRRQRPLVMPVFQKQRITAYTRTMAQEIADVTAAWPSGRAFDITAAAHSLTVHITAKALFSGHLGASAVDTVDKCLPVVVKGLYPRMLTPVKSVYKIPTPGNRHFDRSLSKLHQSIDEVIAAYRVTGTDHSDALSALLDHHDEKTGDRLNDAEVHDEVLGILVGAVETTPALLAWTFYLLSEYPEAAARVREEAKSLLAGKPAEPDHIAHLKYTRRVLTEALRMYPPVWIVSRVTTTDVELAGKILPPGTAVMWSPYILHRNPRLFPEPERFDPDRWLPGASPAPPRNAMIPFGGGSHRCPGETFGLNEATLVLATVTRLWKLHAASGAILRPLAKMTLSPGRIPMVKLPITQP</sequence>
<dbReference type="PANTHER" id="PTHR24291">
    <property type="entry name" value="CYTOCHROME P450 FAMILY 4"/>
    <property type="match status" value="1"/>
</dbReference>
<dbReference type="InterPro" id="IPR050196">
    <property type="entry name" value="Cytochrome_P450_Monoox"/>
</dbReference>
<protein>
    <submittedName>
        <fullName evidence="8">Cytochrome P450</fullName>
    </submittedName>
</protein>
<keyword evidence="5 7" id="KW-0408">Iron</keyword>
<evidence type="ECO:0000256" key="1">
    <source>
        <dbReference type="ARBA" id="ARBA00010617"/>
    </source>
</evidence>
<proteinExistence type="inferred from homology"/>
<dbReference type="InterPro" id="IPR002401">
    <property type="entry name" value="Cyt_P450_E_grp-I"/>
</dbReference>
<evidence type="ECO:0000256" key="7">
    <source>
        <dbReference type="RuleBase" id="RU000461"/>
    </source>
</evidence>
<evidence type="ECO:0000256" key="6">
    <source>
        <dbReference type="ARBA" id="ARBA00023033"/>
    </source>
</evidence>
<organism evidence="8 9">
    <name type="scientific">Streptomyces stramineus</name>
    <dbReference type="NCBI Taxonomy" id="173861"/>
    <lineage>
        <taxon>Bacteria</taxon>
        <taxon>Bacillati</taxon>
        <taxon>Actinomycetota</taxon>
        <taxon>Actinomycetes</taxon>
        <taxon>Kitasatosporales</taxon>
        <taxon>Streptomycetaceae</taxon>
        <taxon>Streptomyces</taxon>
    </lineage>
</organism>
<keyword evidence="2 7" id="KW-0349">Heme</keyword>
<dbReference type="Pfam" id="PF00067">
    <property type="entry name" value="p450"/>
    <property type="match status" value="1"/>
</dbReference>
<dbReference type="PRINTS" id="PR00463">
    <property type="entry name" value="EP450I"/>
</dbReference>